<dbReference type="PIRSF" id="PIRSF017082">
    <property type="entry name" value="YflP"/>
    <property type="match status" value="1"/>
</dbReference>
<name>A0ABV2QET0_9BURK</name>
<proteinExistence type="inferred from homology"/>
<keyword evidence="4" id="KW-1185">Reference proteome</keyword>
<evidence type="ECO:0000313" key="4">
    <source>
        <dbReference type="Proteomes" id="UP001549320"/>
    </source>
</evidence>
<dbReference type="CDD" id="cd07012">
    <property type="entry name" value="PBP2_Bug_TTT"/>
    <property type="match status" value="1"/>
</dbReference>
<comment type="caution">
    <text evidence="3">The sequence shown here is derived from an EMBL/GenBank/DDBJ whole genome shotgun (WGS) entry which is preliminary data.</text>
</comment>
<dbReference type="InterPro" id="IPR042100">
    <property type="entry name" value="Bug_dom1"/>
</dbReference>
<dbReference type="PANTHER" id="PTHR42928">
    <property type="entry name" value="TRICARBOXYLATE-BINDING PROTEIN"/>
    <property type="match status" value="1"/>
</dbReference>
<sequence>MNIVVQLASVSRIWACAAAAAALAVGWPSLASAQGWQPTRKVEYLVPSGPGAALDLAAREITQSLERKKMIDQPIIVSNRSGGAGTVAIQALLQHTGDGHWLSTFTTGMLNARAIGNVAASYEELTPIAVMLEESIVVAVRTDSPIKNAKDLVDKLKAAPNSLSIGVATAIGNHIHAGIAKPLKVAGVDIAKLQMIPFKSSAESMTALLGGHLDLVAASTPNVITQMQAGKIRVIAVATAERLGGVLSSIPTWTEQGVPAVFSSVQGVLGPKGMTPEQIKYWEDAFRTVSETPEWKKFLAAQNWRPMFMGSAEMSRYLAAEYTATKSLIDELKLQGK</sequence>
<dbReference type="PANTHER" id="PTHR42928:SF3">
    <property type="entry name" value="UPF0065 PROTEIN YFLP"/>
    <property type="match status" value="1"/>
</dbReference>
<dbReference type="Pfam" id="PF03401">
    <property type="entry name" value="TctC"/>
    <property type="match status" value="1"/>
</dbReference>
<evidence type="ECO:0000256" key="2">
    <source>
        <dbReference type="SAM" id="SignalP"/>
    </source>
</evidence>
<evidence type="ECO:0000313" key="3">
    <source>
        <dbReference type="EMBL" id="MET4579542.1"/>
    </source>
</evidence>
<dbReference type="Gene3D" id="3.40.190.10">
    <property type="entry name" value="Periplasmic binding protein-like II"/>
    <property type="match status" value="1"/>
</dbReference>
<accession>A0ABV2QET0</accession>
<dbReference type="InterPro" id="IPR005064">
    <property type="entry name" value="BUG"/>
</dbReference>
<feature type="chain" id="PRO_5047418769" evidence="2">
    <location>
        <begin position="34"/>
        <end position="337"/>
    </location>
</feature>
<feature type="signal peptide" evidence="2">
    <location>
        <begin position="1"/>
        <end position="33"/>
    </location>
</feature>
<reference evidence="3 4" key="1">
    <citation type="submission" date="2024-06" db="EMBL/GenBank/DDBJ databases">
        <title>Sorghum-associated microbial communities from plants grown in Nebraska, USA.</title>
        <authorList>
            <person name="Schachtman D."/>
        </authorList>
    </citation>
    <scope>NUCLEOTIDE SEQUENCE [LARGE SCALE GENOMIC DNA]</scope>
    <source>
        <strain evidence="3 4">2709</strain>
    </source>
</reference>
<dbReference type="Proteomes" id="UP001549320">
    <property type="component" value="Unassembled WGS sequence"/>
</dbReference>
<dbReference type="EMBL" id="JBEPSH010000010">
    <property type="protein sequence ID" value="MET4579542.1"/>
    <property type="molecule type" value="Genomic_DNA"/>
</dbReference>
<dbReference type="RefSeq" id="WP_354447722.1">
    <property type="nucleotide sequence ID" value="NZ_JBEPSH010000010.1"/>
</dbReference>
<evidence type="ECO:0000256" key="1">
    <source>
        <dbReference type="ARBA" id="ARBA00006987"/>
    </source>
</evidence>
<organism evidence="3 4">
    <name type="scientific">Ottowia thiooxydans</name>
    <dbReference type="NCBI Taxonomy" id="219182"/>
    <lineage>
        <taxon>Bacteria</taxon>
        <taxon>Pseudomonadati</taxon>
        <taxon>Pseudomonadota</taxon>
        <taxon>Betaproteobacteria</taxon>
        <taxon>Burkholderiales</taxon>
        <taxon>Comamonadaceae</taxon>
        <taxon>Ottowia</taxon>
    </lineage>
</organism>
<protein>
    <submittedName>
        <fullName evidence="3">Tricarboxylic transport membrane protein</fullName>
    </submittedName>
</protein>
<gene>
    <name evidence="3" type="ORF">ABIE13_004679</name>
</gene>
<keyword evidence="2" id="KW-0732">Signal</keyword>
<comment type="similarity">
    <text evidence="1">Belongs to the UPF0065 (bug) family.</text>
</comment>
<dbReference type="SUPFAM" id="SSF53850">
    <property type="entry name" value="Periplasmic binding protein-like II"/>
    <property type="match status" value="1"/>
</dbReference>
<dbReference type="Gene3D" id="3.40.190.150">
    <property type="entry name" value="Bordetella uptake gene, domain 1"/>
    <property type="match status" value="1"/>
</dbReference>